<dbReference type="SUPFAM" id="SSF56104">
    <property type="entry name" value="SAICAR synthase-like"/>
    <property type="match status" value="1"/>
</dbReference>
<evidence type="ECO:0000256" key="6">
    <source>
        <dbReference type="ARBA" id="ARBA00022755"/>
    </source>
</evidence>
<organism evidence="11">
    <name type="scientific">freshwater metagenome</name>
    <dbReference type="NCBI Taxonomy" id="449393"/>
    <lineage>
        <taxon>unclassified sequences</taxon>
        <taxon>metagenomes</taxon>
        <taxon>ecological metagenomes</taxon>
    </lineage>
</organism>
<dbReference type="GO" id="GO:0005737">
    <property type="term" value="C:cytoplasm"/>
    <property type="evidence" value="ECO:0007669"/>
    <property type="project" value="TreeGrafter"/>
</dbReference>
<dbReference type="NCBIfam" id="TIGR00081">
    <property type="entry name" value="purC"/>
    <property type="match status" value="1"/>
</dbReference>
<keyword evidence="5" id="KW-0547">Nucleotide-binding</keyword>
<evidence type="ECO:0000256" key="3">
    <source>
        <dbReference type="ARBA" id="ARBA00012217"/>
    </source>
</evidence>
<evidence type="ECO:0000256" key="7">
    <source>
        <dbReference type="ARBA" id="ARBA00022840"/>
    </source>
</evidence>
<gene>
    <name evidence="9" type="ORF">UFOPK1358_00035</name>
    <name evidence="10" type="ORF">UFOPK2766_01792</name>
    <name evidence="11" type="ORF">UFOPK3519_00695</name>
</gene>
<feature type="domain" description="SAICAR synthetase/ADE2 N-terminal" evidence="8">
    <location>
        <begin position="15"/>
        <end position="269"/>
    </location>
</feature>
<dbReference type="FunFam" id="3.30.470.20:FF:000015">
    <property type="entry name" value="Phosphoribosylaminoimidazole-succinocarboxamide synthase"/>
    <property type="match status" value="1"/>
</dbReference>
<dbReference type="GO" id="GO:0006189">
    <property type="term" value="P:'de novo' IMP biosynthetic process"/>
    <property type="evidence" value="ECO:0007669"/>
    <property type="project" value="UniProtKB-UniPathway"/>
</dbReference>
<keyword evidence="4" id="KW-0436">Ligase</keyword>
<dbReference type="EC" id="6.3.2.6" evidence="3"/>
<dbReference type="GO" id="GO:0004639">
    <property type="term" value="F:phosphoribosylaminoimidazolesuccinocarboxamide synthase activity"/>
    <property type="evidence" value="ECO:0007669"/>
    <property type="project" value="UniProtKB-EC"/>
</dbReference>
<evidence type="ECO:0000256" key="1">
    <source>
        <dbReference type="ARBA" id="ARBA00004672"/>
    </source>
</evidence>
<evidence type="ECO:0000256" key="4">
    <source>
        <dbReference type="ARBA" id="ARBA00022598"/>
    </source>
</evidence>
<reference evidence="11" key="1">
    <citation type="submission" date="2020-05" db="EMBL/GenBank/DDBJ databases">
        <authorList>
            <person name="Chiriac C."/>
            <person name="Salcher M."/>
            <person name="Ghai R."/>
            <person name="Kavagutti S V."/>
        </authorList>
    </citation>
    <scope>NUCLEOTIDE SEQUENCE</scope>
</reference>
<accession>A0A6J7FR78</accession>
<dbReference type="PANTHER" id="PTHR43700:SF1">
    <property type="entry name" value="PHOSPHORIBOSYLAMINOIMIDAZOLE-SUCCINOCARBOXAMIDE SYNTHASE"/>
    <property type="match status" value="1"/>
</dbReference>
<evidence type="ECO:0000256" key="5">
    <source>
        <dbReference type="ARBA" id="ARBA00022741"/>
    </source>
</evidence>
<sequence length="312" mass="33677">MSSLSVVPDLGLPHVHSGKVRDLFDAGQGRLLMVASDRLSAFDVVMNEAVPNKGRVLTAMSAFWFAELSEIIGNHLISTSLDSLPASAQVPELAGRIMLCKRAEMLPIECIVRGYVAGSAWKEYSQTGTIHSMAVPSGLAEADRLPAPMFTPSTKAAVGDHDENISFDSAVQLIGGELAEQARSLSLQMYEVAANKAEAAGFLLADTKFELGLIADAEGNKELVVADEVLTPDSSRFWLIQDWQPGATPQGFDKQPVRDFLETLTWNKTPPPPALPPSVVEATADRYRQAYEQICGLRFDDWPGVTGPIPAV</sequence>
<dbReference type="PROSITE" id="PS01057">
    <property type="entry name" value="SAICAR_SYNTHETASE_1"/>
    <property type="match status" value="1"/>
</dbReference>
<protein>
    <recommendedName>
        <fullName evidence="3">phosphoribosylaminoimidazolesuccinocarboxamide synthase</fullName>
        <ecNumber evidence="3">6.3.2.6</ecNumber>
    </recommendedName>
</protein>
<dbReference type="InterPro" id="IPR018236">
    <property type="entry name" value="SAICAR_synthetase_CS"/>
</dbReference>
<comment type="pathway">
    <text evidence="1">Purine metabolism; IMP biosynthesis via de novo pathway; 5-amino-1-(5-phospho-D-ribosyl)imidazole-4-carboxamide from 5-amino-1-(5-phospho-D-ribosyl)imidazole-4-carboxylate: step 1/2.</text>
</comment>
<dbReference type="EMBL" id="CAEZSF010000002">
    <property type="protein sequence ID" value="CAB4529539.1"/>
    <property type="molecule type" value="Genomic_DNA"/>
</dbReference>
<dbReference type="NCBIfam" id="NF010568">
    <property type="entry name" value="PRK13961.1"/>
    <property type="match status" value="1"/>
</dbReference>
<dbReference type="CDD" id="cd01414">
    <property type="entry name" value="SAICAR_synt_Sc"/>
    <property type="match status" value="1"/>
</dbReference>
<dbReference type="InterPro" id="IPR028923">
    <property type="entry name" value="SAICAR_synt/ADE2_N"/>
</dbReference>
<dbReference type="AlphaFoldDB" id="A0A6J7FR78"/>
<name>A0A6J7FR78_9ZZZZ</name>
<evidence type="ECO:0000256" key="2">
    <source>
        <dbReference type="ARBA" id="ARBA00010190"/>
    </source>
</evidence>
<evidence type="ECO:0000313" key="10">
    <source>
        <dbReference type="EMBL" id="CAB4753706.1"/>
    </source>
</evidence>
<comment type="similarity">
    <text evidence="2">Belongs to the SAICAR synthetase family.</text>
</comment>
<dbReference type="Pfam" id="PF01259">
    <property type="entry name" value="SAICAR_synt"/>
    <property type="match status" value="1"/>
</dbReference>
<dbReference type="InterPro" id="IPR001636">
    <property type="entry name" value="SAICAR_synth"/>
</dbReference>
<keyword evidence="7" id="KW-0067">ATP-binding</keyword>
<dbReference type="EMBL" id="CAFBMG010000040">
    <property type="protein sequence ID" value="CAB4898056.1"/>
    <property type="molecule type" value="Genomic_DNA"/>
</dbReference>
<dbReference type="GO" id="GO:0005524">
    <property type="term" value="F:ATP binding"/>
    <property type="evidence" value="ECO:0007669"/>
    <property type="project" value="UniProtKB-KW"/>
</dbReference>
<evidence type="ECO:0000313" key="11">
    <source>
        <dbReference type="EMBL" id="CAB4898056.1"/>
    </source>
</evidence>
<dbReference type="PANTHER" id="PTHR43700">
    <property type="entry name" value="PHOSPHORIBOSYLAMINOIMIDAZOLE-SUCCINOCARBOXAMIDE SYNTHASE"/>
    <property type="match status" value="1"/>
</dbReference>
<keyword evidence="6" id="KW-0658">Purine biosynthesis</keyword>
<dbReference type="HAMAP" id="MF_00137">
    <property type="entry name" value="SAICAR_synth"/>
    <property type="match status" value="1"/>
</dbReference>
<proteinExistence type="inferred from homology"/>
<dbReference type="UniPathway" id="UPA00074">
    <property type="reaction ID" value="UER00131"/>
</dbReference>
<dbReference type="EMBL" id="CAEZYU010000097">
    <property type="protein sequence ID" value="CAB4753706.1"/>
    <property type="molecule type" value="Genomic_DNA"/>
</dbReference>
<dbReference type="Gene3D" id="3.30.470.20">
    <property type="entry name" value="ATP-grasp fold, B domain"/>
    <property type="match status" value="1"/>
</dbReference>
<evidence type="ECO:0000259" key="8">
    <source>
        <dbReference type="Pfam" id="PF01259"/>
    </source>
</evidence>
<evidence type="ECO:0000313" key="9">
    <source>
        <dbReference type="EMBL" id="CAB4529539.1"/>
    </source>
</evidence>
<dbReference type="Gene3D" id="3.30.200.20">
    <property type="entry name" value="Phosphorylase Kinase, domain 1"/>
    <property type="match status" value="1"/>
</dbReference>